<feature type="domain" description="Chromosomal replication initiator DnaA C-terminal" evidence="13">
    <location>
        <begin position="363"/>
        <end position="432"/>
    </location>
</feature>
<accession>I3CEJ4</accession>
<comment type="domain">
    <text evidence="8">Domain I is involved in oligomerization and binding regulators, domain II is flexibile and of varying length in different bacteria, domain III forms the AAA+ region, while domain IV binds dsDNA.</text>
</comment>
<evidence type="ECO:0000256" key="10">
    <source>
        <dbReference type="RuleBase" id="RU000577"/>
    </source>
</evidence>
<keyword evidence="6 8" id="KW-0446">Lipid-binding</keyword>
<evidence type="ECO:0000256" key="2">
    <source>
        <dbReference type="ARBA" id="ARBA00022490"/>
    </source>
</evidence>
<gene>
    <name evidence="8" type="primary">dnaA</name>
    <name evidence="14" type="ORF">BegalDRAFT_1135</name>
</gene>
<dbReference type="EMBL" id="JH600070">
    <property type="protein sequence ID" value="EIJ42037.1"/>
    <property type="molecule type" value="Genomic_DNA"/>
</dbReference>
<dbReference type="Proteomes" id="UP000005744">
    <property type="component" value="Unassembled WGS sequence"/>
</dbReference>
<dbReference type="InterPro" id="IPR038454">
    <property type="entry name" value="DnaA_N_sf"/>
</dbReference>
<dbReference type="Gene3D" id="1.10.8.60">
    <property type="match status" value="1"/>
</dbReference>
<keyword evidence="5 8" id="KW-0067">ATP-binding</keyword>
<evidence type="ECO:0000256" key="1">
    <source>
        <dbReference type="ARBA" id="ARBA00006583"/>
    </source>
</evidence>
<dbReference type="InterPro" id="IPR001957">
    <property type="entry name" value="Chromosome_initiator_DnaA"/>
</dbReference>
<feature type="binding site" evidence="8">
    <location>
        <position position="162"/>
    </location>
    <ligand>
        <name>ATP</name>
        <dbReference type="ChEBI" id="CHEBI:30616"/>
    </ligand>
</feature>
<dbReference type="Gene3D" id="3.30.300.180">
    <property type="match status" value="1"/>
</dbReference>
<dbReference type="CDD" id="cd00009">
    <property type="entry name" value="AAA"/>
    <property type="match status" value="1"/>
</dbReference>
<organism evidence="14 15">
    <name type="scientific">Beggiatoa alba B18LD</name>
    <dbReference type="NCBI Taxonomy" id="395493"/>
    <lineage>
        <taxon>Bacteria</taxon>
        <taxon>Pseudomonadati</taxon>
        <taxon>Pseudomonadota</taxon>
        <taxon>Gammaproteobacteria</taxon>
        <taxon>Thiotrichales</taxon>
        <taxon>Thiotrichaceae</taxon>
        <taxon>Beggiatoa</taxon>
    </lineage>
</organism>
<dbReference type="STRING" id="395493.BegalDRAFT_1135"/>
<dbReference type="SUPFAM" id="SSF48295">
    <property type="entry name" value="TrpR-like"/>
    <property type="match status" value="1"/>
</dbReference>
<dbReference type="GO" id="GO:0005524">
    <property type="term" value="F:ATP binding"/>
    <property type="evidence" value="ECO:0007669"/>
    <property type="project" value="UniProtKB-UniRule"/>
</dbReference>
<comment type="subcellular location">
    <subcellularLocation>
        <location evidence="8">Cytoplasm</location>
    </subcellularLocation>
</comment>
<evidence type="ECO:0000313" key="14">
    <source>
        <dbReference type="EMBL" id="EIJ42037.1"/>
    </source>
</evidence>
<dbReference type="AlphaFoldDB" id="I3CEJ4"/>
<dbReference type="PROSITE" id="PS01008">
    <property type="entry name" value="DNAA"/>
    <property type="match status" value="1"/>
</dbReference>
<dbReference type="CDD" id="cd06571">
    <property type="entry name" value="Bac_DnaA_C"/>
    <property type="match status" value="1"/>
</dbReference>
<keyword evidence="2 8" id="KW-0963">Cytoplasm</keyword>
<name>I3CEJ4_9GAMM</name>
<dbReference type="PRINTS" id="PR00051">
    <property type="entry name" value="DNAA"/>
</dbReference>
<evidence type="ECO:0000313" key="15">
    <source>
        <dbReference type="Proteomes" id="UP000005744"/>
    </source>
</evidence>
<dbReference type="FunFam" id="1.10.8.60:FF:000003">
    <property type="entry name" value="Chromosomal replication initiator protein DnaA"/>
    <property type="match status" value="1"/>
</dbReference>
<dbReference type="PANTHER" id="PTHR30050">
    <property type="entry name" value="CHROMOSOMAL REPLICATION INITIATOR PROTEIN DNAA"/>
    <property type="match status" value="1"/>
</dbReference>
<dbReference type="Gene3D" id="3.40.50.300">
    <property type="entry name" value="P-loop containing nucleotide triphosphate hydrolases"/>
    <property type="match status" value="1"/>
</dbReference>
<dbReference type="Gene3D" id="1.10.1750.10">
    <property type="match status" value="1"/>
</dbReference>
<dbReference type="PANTHER" id="PTHR30050:SF2">
    <property type="entry name" value="CHROMOSOMAL REPLICATION INITIATOR PROTEIN DNAA"/>
    <property type="match status" value="1"/>
</dbReference>
<dbReference type="SMART" id="SM00760">
    <property type="entry name" value="Bac_DnaA_C"/>
    <property type="match status" value="1"/>
</dbReference>
<feature type="binding site" evidence="8">
    <location>
        <position position="165"/>
    </location>
    <ligand>
        <name>ATP</name>
        <dbReference type="ChEBI" id="CHEBI:30616"/>
    </ligand>
</feature>
<dbReference type="GO" id="GO:0008289">
    <property type="term" value="F:lipid binding"/>
    <property type="evidence" value="ECO:0007669"/>
    <property type="project" value="UniProtKB-KW"/>
</dbReference>
<dbReference type="SMART" id="SM00382">
    <property type="entry name" value="AAA"/>
    <property type="match status" value="1"/>
</dbReference>
<dbReference type="Pfam" id="PF11638">
    <property type="entry name" value="DnaA_N"/>
    <property type="match status" value="1"/>
</dbReference>
<reference evidence="14 15" key="1">
    <citation type="submission" date="2011-11" db="EMBL/GenBank/DDBJ databases">
        <title>Improved High-Quality Draft sequence of Beggiatoa alba B18lD.</title>
        <authorList>
            <consortium name="US DOE Joint Genome Institute"/>
            <person name="Lucas S."/>
            <person name="Han J."/>
            <person name="Lapidus A."/>
            <person name="Cheng J.-F."/>
            <person name="Goodwin L."/>
            <person name="Pitluck S."/>
            <person name="Peters L."/>
            <person name="Mikhailova N."/>
            <person name="Held B."/>
            <person name="Detter J.C."/>
            <person name="Han C."/>
            <person name="Tapia R."/>
            <person name="Land M."/>
            <person name="Hauser L."/>
            <person name="Kyrpides N."/>
            <person name="Ivanova N."/>
            <person name="Pagani I."/>
            <person name="Samuel K."/>
            <person name="Teske A."/>
            <person name="Mueller J."/>
            <person name="Woyke T."/>
        </authorList>
    </citation>
    <scope>NUCLEOTIDE SEQUENCE [LARGE SCALE GENOMIC DNA]</scope>
    <source>
        <strain evidence="14 15">B18LD</strain>
    </source>
</reference>
<keyword evidence="4 8" id="KW-0547">Nucleotide-binding</keyword>
<protein>
    <recommendedName>
        <fullName evidence="8 9">Chromosomal replication initiator protein DnaA</fullName>
    </recommendedName>
</protein>
<dbReference type="InterPro" id="IPR018312">
    <property type="entry name" value="Chromosome_initiator_DnaA_CS"/>
</dbReference>
<dbReference type="InterPro" id="IPR020591">
    <property type="entry name" value="Chromosome_initiator_DnaA-like"/>
</dbReference>
<evidence type="ECO:0000259" key="13">
    <source>
        <dbReference type="SMART" id="SM00760"/>
    </source>
</evidence>
<feature type="binding site" evidence="8">
    <location>
        <position position="164"/>
    </location>
    <ligand>
        <name>ATP</name>
        <dbReference type="ChEBI" id="CHEBI:30616"/>
    </ligand>
</feature>
<sequence>MVSTKLWNECLKTLERELSGQDFNVWIRPLQALEDTQTLRLLAPNRFVMDYVKQNYAEQINALLMRLRPSGTPQLTLQVGNSRVSVNSSPATAVSKSSLLNHAVTSQAIPVAQETFTTHLNAKLLFSHFVSGNSNRIALSAAKQVAQEQGIYNPLFIYGGVGLGKTHLIHAVGNQILQKQPQSRVLYVPSERFVSEMVKALHEKKMNEFKRHYRSVDTLLIDDVQFFMNKAQSQEELFHTFNYLFDNQKQIIFTSDRPPQNLQGIEERLKSRFSCGLAVAVEQPDLETRVAILHSKAQIAQTRLPEEVAYFMAQHIQSNVRELEGALHRIIATARFTNSPITLTSAQETLKDLINQTQSHLITLAAIQKIVADYFRVPVSTMRSRQRSRQIARPRQIAMSLAKELTQHSLPEIGDAFGGRDHSTVLYSYRTVAKLKTADSQVQRDYSHLLERLTH</sequence>
<evidence type="ECO:0000256" key="6">
    <source>
        <dbReference type="ARBA" id="ARBA00023121"/>
    </source>
</evidence>
<dbReference type="GO" id="GO:0006270">
    <property type="term" value="P:DNA replication initiation"/>
    <property type="evidence" value="ECO:0007669"/>
    <property type="project" value="UniProtKB-UniRule"/>
</dbReference>
<comment type="function">
    <text evidence="8 10">Plays an essential role in the initiation and regulation of chromosomal replication. ATP-DnaA binds to the origin of replication (oriC) to initiate formation of the DNA replication initiation complex once per cell cycle. Binds the DnaA box (a 9 base pair repeat at the origin) and separates the double-stranded (ds)DNA. Forms a right-handed helical filament on oriC DNA; dsDNA binds to the exterior of the filament while single-stranded (ss)DNA is stabiized in the filament's interior. The ATP-DnaA-oriC complex binds and stabilizes one strand of the AT-rich DNA unwinding element (DUE), permitting loading of DNA polymerase. After initiation quickly degrades to an ADP-DnaA complex that is not apt for DNA replication. Binds acidic phospholipids.</text>
</comment>
<comment type="similarity">
    <text evidence="1 8 11">Belongs to the DnaA family.</text>
</comment>
<feature type="binding site" evidence="8">
    <location>
        <position position="166"/>
    </location>
    <ligand>
        <name>ATP</name>
        <dbReference type="ChEBI" id="CHEBI:30616"/>
    </ligand>
</feature>
<keyword evidence="3 8" id="KW-0235">DNA replication</keyword>
<evidence type="ECO:0000256" key="3">
    <source>
        <dbReference type="ARBA" id="ARBA00022705"/>
    </source>
</evidence>
<dbReference type="InterPro" id="IPR027417">
    <property type="entry name" value="P-loop_NTPase"/>
</dbReference>
<dbReference type="InterPro" id="IPR024633">
    <property type="entry name" value="DnaA_N_dom"/>
</dbReference>
<evidence type="ECO:0000259" key="12">
    <source>
        <dbReference type="SMART" id="SM00382"/>
    </source>
</evidence>
<dbReference type="HAMAP" id="MF_00377">
    <property type="entry name" value="DnaA_bact"/>
    <property type="match status" value="1"/>
</dbReference>
<feature type="domain" description="AAA+ ATPase" evidence="12">
    <location>
        <begin position="151"/>
        <end position="283"/>
    </location>
</feature>
<dbReference type="FunFam" id="3.40.50.300:FF:000668">
    <property type="entry name" value="Chromosomal replication initiator protein DnaA"/>
    <property type="match status" value="1"/>
</dbReference>
<feature type="region of interest" description="Domain IV, binds dsDNA" evidence="8">
    <location>
        <begin position="335"/>
        <end position="455"/>
    </location>
</feature>
<dbReference type="GO" id="GO:0005886">
    <property type="term" value="C:plasma membrane"/>
    <property type="evidence" value="ECO:0007669"/>
    <property type="project" value="TreeGrafter"/>
</dbReference>
<dbReference type="GO" id="GO:0003688">
    <property type="term" value="F:DNA replication origin binding"/>
    <property type="evidence" value="ECO:0007669"/>
    <property type="project" value="UniProtKB-UniRule"/>
</dbReference>
<dbReference type="NCBIfam" id="TIGR00362">
    <property type="entry name" value="DnaA"/>
    <property type="match status" value="1"/>
</dbReference>
<evidence type="ECO:0000256" key="8">
    <source>
        <dbReference type="HAMAP-Rule" id="MF_00377"/>
    </source>
</evidence>
<keyword evidence="7 8" id="KW-0238">DNA-binding</keyword>
<dbReference type="GO" id="GO:0006275">
    <property type="term" value="P:regulation of DNA replication"/>
    <property type="evidence" value="ECO:0007669"/>
    <property type="project" value="UniProtKB-UniRule"/>
</dbReference>
<feature type="region of interest" description="Domain I, interacts with DnaA modulators" evidence="8">
    <location>
        <begin position="1"/>
        <end position="88"/>
    </location>
</feature>
<comment type="subunit">
    <text evidence="8">Oligomerizes as a right-handed, spiral filament on DNA at oriC.</text>
</comment>
<dbReference type="HOGENOM" id="CLU_026910_0_1_6"/>
<dbReference type="InterPro" id="IPR010921">
    <property type="entry name" value="Trp_repressor/repl_initiator"/>
</dbReference>
<dbReference type="Pfam" id="PF08299">
    <property type="entry name" value="Bac_DnaA_C"/>
    <property type="match status" value="1"/>
</dbReference>
<evidence type="ECO:0000256" key="4">
    <source>
        <dbReference type="ARBA" id="ARBA00022741"/>
    </source>
</evidence>
<proteinExistence type="inferred from homology"/>
<evidence type="ECO:0000256" key="11">
    <source>
        <dbReference type="RuleBase" id="RU004227"/>
    </source>
</evidence>
<keyword evidence="15" id="KW-1185">Reference proteome</keyword>
<dbReference type="eggNOG" id="COG0593">
    <property type="taxonomic scope" value="Bacteria"/>
</dbReference>
<evidence type="ECO:0000256" key="9">
    <source>
        <dbReference type="NCBIfam" id="TIGR00362"/>
    </source>
</evidence>
<evidence type="ECO:0000256" key="5">
    <source>
        <dbReference type="ARBA" id="ARBA00022840"/>
    </source>
</evidence>
<dbReference type="Pfam" id="PF00308">
    <property type="entry name" value="Bac_DnaA"/>
    <property type="match status" value="1"/>
</dbReference>
<dbReference type="RefSeq" id="WP_002684560.1">
    <property type="nucleotide sequence ID" value="NZ_JH600070.1"/>
</dbReference>
<dbReference type="SUPFAM" id="SSF52540">
    <property type="entry name" value="P-loop containing nucleoside triphosphate hydrolases"/>
    <property type="match status" value="1"/>
</dbReference>
<dbReference type="OrthoDB" id="9807019at2"/>
<dbReference type="InterPro" id="IPR013317">
    <property type="entry name" value="DnaA_dom"/>
</dbReference>
<dbReference type="InterPro" id="IPR003593">
    <property type="entry name" value="AAA+_ATPase"/>
</dbReference>
<dbReference type="GO" id="GO:0005737">
    <property type="term" value="C:cytoplasm"/>
    <property type="evidence" value="ECO:0007669"/>
    <property type="project" value="UniProtKB-SubCell"/>
</dbReference>
<dbReference type="InterPro" id="IPR013159">
    <property type="entry name" value="DnaA_C"/>
</dbReference>
<comment type="caution">
    <text evidence="8">Lacks conserved residue(s) required for the propagation of feature annotation.</text>
</comment>
<evidence type="ECO:0000256" key="7">
    <source>
        <dbReference type="ARBA" id="ARBA00023125"/>
    </source>
</evidence>